<feature type="DNA-binding region" description="Homeobox" evidence="6">
    <location>
        <begin position="25"/>
        <end position="84"/>
    </location>
</feature>
<dbReference type="InterPro" id="IPR017970">
    <property type="entry name" value="Homeobox_CS"/>
</dbReference>
<protein>
    <recommendedName>
        <fullName evidence="8">Homeobox domain-containing protein</fullName>
    </recommendedName>
</protein>
<keyword evidence="10" id="KW-1185">Reference proteome</keyword>
<dbReference type="Proteomes" id="UP001234178">
    <property type="component" value="Unassembled WGS sequence"/>
</dbReference>
<evidence type="ECO:0000256" key="5">
    <source>
        <dbReference type="ARBA" id="ARBA00023242"/>
    </source>
</evidence>
<evidence type="ECO:0000256" key="7">
    <source>
        <dbReference type="RuleBase" id="RU000682"/>
    </source>
</evidence>
<comment type="subcellular location">
    <subcellularLocation>
        <location evidence="1 6 7">Nucleus</location>
    </subcellularLocation>
</comment>
<comment type="caution">
    <text evidence="9">The sequence shown here is derived from an EMBL/GenBank/DDBJ whole genome shotgun (WGS) entry which is preliminary data.</text>
</comment>
<evidence type="ECO:0000256" key="6">
    <source>
        <dbReference type="PROSITE-ProRule" id="PRU00108"/>
    </source>
</evidence>
<dbReference type="InterPro" id="IPR001356">
    <property type="entry name" value="HD"/>
</dbReference>
<evidence type="ECO:0000256" key="4">
    <source>
        <dbReference type="ARBA" id="ARBA00023155"/>
    </source>
</evidence>
<gene>
    <name evidence="9" type="ORF">OUZ56_013864</name>
</gene>
<dbReference type="SMART" id="SM00389">
    <property type="entry name" value="HOX"/>
    <property type="match status" value="1"/>
</dbReference>
<dbReference type="PANTHER" id="PTHR45771">
    <property type="entry name" value="HOMEOTIC PROTEIN DEFORMED"/>
    <property type="match status" value="1"/>
</dbReference>
<dbReference type="PRINTS" id="PR00024">
    <property type="entry name" value="HOMEOBOX"/>
</dbReference>
<name>A0ABQ9Z763_9CRUS</name>
<dbReference type="EMBL" id="JAOYFB010000002">
    <property type="protein sequence ID" value="KAK4008731.1"/>
    <property type="molecule type" value="Genomic_DNA"/>
</dbReference>
<keyword evidence="2" id="KW-0217">Developmental protein</keyword>
<dbReference type="Pfam" id="PF00046">
    <property type="entry name" value="Homeodomain"/>
    <property type="match status" value="1"/>
</dbReference>
<dbReference type="PANTHER" id="PTHR45771:SF6">
    <property type="entry name" value="HOMEOTIC PROTEIN SEX COMBS REDUCED"/>
    <property type="match status" value="1"/>
</dbReference>
<dbReference type="CDD" id="cd00086">
    <property type="entry name" value="homeodomain"/>
    <property type="match status" value="1"/>
</dbReference>
<keyword evidence="3 6" id="KW-0238">DNA-binding</keyword>
<keyword evidence="4 6" id="KW-0371">Homeobox</keyword>
<keyword evidence="5 6" id="KW-0539">Nucleus</keyword>
<dbReference type="InterPro" id="IPR020479">
    <property type="entry name" value="HD_metazoa"/>
</dbReference>
<dbReference type="SUPFAM" id="SSF46689">
    <property type="entry name" value="Homeodomain-like"/>
    <property type="match status" value="1"/>
</dbReference>
<evidence type="ECO:0000256" key="3">
    <source>
        <dbReference type="ARBA" id="ARBA00023125"/>
    </source>
</evidence>
<reference evidence="9 10" key="1">
    <citation type="journal article" date="2023" name="Nucleic Acids Res.">
        <title>The hologenome of Daphnia magna reveals possible DNA methylation and microbiome-mediated evolution of the host genome.</title>
        <authorList>
            <person name="Chaturvedi A."/>
            <person name="Li X."/>
            <person name="Dhandapani V."/>
            <person name="Marshall H."/>
            <person name="Kissane S."/>
            <person name="Cuenca-Cambronero M."/>
            <person name="Asole G."/>
            <person name="Calvet F."/>
            <person name="Ruiz-Romero M."/>
            <person name="Marangio P."/>
            <person name="Guigo R."/>
            <person name="Rago D."/>
            <person name="Mirbahai L."/>
            <person name="Eastwood N."/>
            <person name="Colbourne J.K."/>
            <person name="Zhou J."/>
            <person name="Mallon E."/>
            <person name="Orsini L."/>
        </authorList>
    </citation>
    <scope>NUCLEOTIDE SEQUENCE [LARGE SCALE GENOMIC DNA]</scope>
    <source>
        <strain evidence="9">LRV0_1</strain>
    </source>
</reference>
<dbReference type="Gene3D" id="1.10.10.60">
    <property type="entry name" value="Homeodomain-like"/>
    <property type="match status" value="1"/>
</dbReference>
<evidence type="ECO:0000313" key="9">
    <source>
        <dbReference type="EMBL" id="KAK4008731.1"/>
    </source>
</evidence>
<evidence type="ECO:0000256" key="1">
    <source>
        <dbReference type="ARBA" id="ARBA00004123"/>
    </source>
</evidence>
<accession>A0ABQ9Z763</accession>
<evidence type="ECO:0000256" key="2">
    <source>
        <dbReference type="ARBA" id="ARBA00022473"/>
    </source>
</evidence>
<sequence length="119" mass="14646">MDTFSRKFPEAGFFRGDAVNANGETKRQRTSYTRYQTLELEKEFHFNRYLTRRRRIEIAHSLCLSERQIKIWFQNRRMKWKKEHKIATMNMMHQHPMMYHAHHHHHHLTMADLTGDHKI</sequence>
<evidence type="ECO:0000313" key="10">
    <source>
        <dbReference type="Proteomes" id="UP001234178"/>
    </source>
</evidence>
<dbReference type="InterPro" id="IPR009057">
    <property type="entry name" value="Homeodomain-like_sf"/>
</dbReference>
<organism evidence="9 10">
    <name type="scientific">Daphnia magna</name>
    <dbReference type="NCBI Taxonomy" id="35525"/>
    <lineage>
        <taxon>Eukaryota</taxon>
        <taxon>Metazoa</taxon>
        <taxon>Ecdysozoa</taxon>
        <taxon>Arthropoda</taxon>
        <taxon>Crustacea</taxon>
        <taxon>Branchiopoda</taxon>
        <taxon>Diplostraca</taxon>
        <taxon>Cladocera</taxon>
        <taxon>Anomopoda</taxon>
        <taxon>Daphniidae</taxon>
        <taxon>Daphnia</taxon>
    </lineage>
</organism>
<feature type="domain" description="Homeobox" evidence="8">
    <location>
        <begin position="23"/>
        <end position="83"/>
    </location>
</feature>
<proteinExistence type="predicted"/>
<dbReference type="InterPro" id="IPR050609">
    <property type="entry name" value="Antp_homeobox_Deformed_sf"/>
</dbReference>
<dbReference type="PROSITE" id="PS00027">
    <property type="entry name" value="HOMEOBOX_1"/>
    <property type="match status" value="1"/>
</dbReference>
<dbReference type="PROSITE" id="PS50071">
    <property type="entry name" value="HOMEOBOX_2"/>
    <property type="match status" value="1"/>
</dbReference>
<evidence type="ECO:0000259" key="8">
    <source>
        <dbReference type="PROSITE" id="PS50071"/>
    </source>
</evidence>